<keyword evidence="6" id="KW-0689">Ribosomal protein</keyword>
<feature type="region of interest" description="Disordered" evidence="16">
    <location>
        <begin position="54"/>
        <end position="73"/>
    </location>
</feature>
<dbReference type="PANTHER" id="PTHR47143:SF1">
    <property type="entry name" value="ION_TRANS DOMAIN-CONTAINING PROTEIN"/>
    <property type="match status" value="1"/>
</dbReference>
<evidence type="ECO:0000256" key="2">
    <source>
        <dbReference type="ARBA" id="ARBA00022448"/>
    </source>
</evidence>
<evidence type="ECO:0000256" key="9">
    <source>
        <dbReference type="ARBA" id="ARBA00023065"/>
    </source>
</evidence>
<keyword evidence="11" id="KW-0325">Glycoprotein</keyword>
<gene>
    <name evidence="19" type="ORF">E2986_12040</name>
</gene>
<dbReference type="InterPro" id="IPR002110">
    <property type="entry name" value="Ankyrin_rpt"/>
</dbReference>
<feature type="transmembrane region" description="Helical" evidence="17">
    <location>
        <begin position="780"/>
        <end position="802"/>
    </location>
</feature>
<sequence length="2275" mass="256692">MNHSQTSSSLPAKKKVQMERVVDMKDVTVSIPNTSKRVTMTSLLLTRWLTSKSSPPRAETEIDWSSDDRSLEYGTPPPIEEPHCYSMCASESSCTELFNCINCTLQVNKDIIRNLLVEHMRYVGGRLQLLSDLEENKMDLKNPKYLAKYLKQHEINALLLHASFLGQVDTITELHKCGADLNHSEQGKGLTPLHLCAFSNSLEGVQYLLANGANIHLERIHTPFHYAAFGNAFKVAQYFLQLDVSQKSPCGEETVLHTAAKSKAYNVLKLLAPHNHTLDNLDCNGYAAIHHIADKGDSACLMVLLDAGCKLDLMTKKGDTALHLAAEASCVENVDLLVERGANVHLKNHRDQTALHIASRSHSFECVEILLKKGGCDPNIEDSDGRTPLHLALGRSLLAYDVTELLITWKTNINKTDKYGYTPLHIAALNELSQCVDVLIQHGADLSARTKGGTSALSIILRKTPTSLNVFKQRLDASIMLHQHDLATGEVELRLDFHPLLTHQQQGEIRYLGTFVKEGYKEILEHPLCQAFLHLKWQKIRKYYVGRLVFYLFYVLILTGWVMTALAHNCYNESHGQLDNTQPPLCANTTGINGFLYRHPALLEMEWYALMVLTILEAFRKLTSIPTYPSVRQFFTQTENIVEWCVILSVFATSFIYTGRTYTWQSHVGAFAVLCGWSNLMLMIGQLPIFGAYVAMFTSVQAQVFKLLLAYACLLVGFTASFCVIFPRSKSFSSPHIGLIKVLVMMTGELNFEDLFFPREEDGKSIDSTSWILLQVSAQLSFVLFLLFVTIVLMNLLIGIAVHDIKGLQKTAGLAKLVRQTKLICDVETALFLGLMPKRLTKFLRWTALLLPSPLRAVLTVRPLNPRESRLPRDLLTAAHKIAKDRKNICGTLYSRKSNATTYTYLKSEPYSTFRRLSPDENVSVNDYSIKEELSELKKICERNHQLLRDVMMVLVIHDSRECLVLRRSFFIILFTGEKRFLLGRIMDDKQMHESTSDIPKIDVQRATITVSKERPRRYSLTSLKDRRLSIDENDHRRTEETEAHENVDKASRWKMKPLANHERSTRHYSLTKLKSRRSCLNFNEERNNLTKTDINETANDKTTQTLRVPLPRQGKTIHCSLSNLNDPSNDLLSTRLTSFRSVRHRQSSTSEKAVIDDIPRIESANDHVEIDAGTPPPADESLFYDNLDVFKQAQINSNDLRSIMWSIFTAAEMKILYELEKCNTLPAVPLGERIKNIAYMWSCYRGLVHLLSKLEQLDAKLDYVEPCTGMNAILAASLSGNVACVEHLIKRGVDINYRNPINHYTPLHFAVLGNSPDVARILLDNGAKPNVYLYQETVEPVLHCAIRAGAVEIVKLLLERGASVVEKNHMGETPLHVACFVQTIKCVELLLDSAGTNINAVDRAHRTPLHFAVMTTYSSAKLVELLLKHGALVNAADKTGFTPLHVAALNEQSHCVDVLIWAGADVSATTSAGLSALNIILRKIPESLQVFRQRLDASITLRRPVPHNREFEMRLHFDLLFPSGNQCETSFINTFVQERRKDLLSHPLVMAFLHLKWEKIRKFYLLRILVYAMTVICMTTYVLTALAYKCYNHDEASSSKICSNKRISGFLFRRPVIEIQWYLLLIFTCISIPRKIFGFMVYTSAKQYFSNIDNVLDGIVIISVFVTSFVYTGRTYDWQNYVGAFAILCAWTNLMLMVGQLPAFGTYVAMFTHIQFEFAKLLLAYSGLLIGFTISFCVIFVGEPSFGNPFTGLIKVLAMMAGELDFEGLITQIDEGLDGNPEGPFVIYHPLSVCSQILFTLFIVFVTVILMNLLVGIAVHDIQGLRNHAGLTKLVRQTKLILFTEMVLHNSSIPYAFRKWMSDHKINVENRKRVLVVKPLNPLEKRLPKDILKAAYEIAQKNIPFMDDDNINLSDHVLRMRQQSEEYFDSNLQLVMENMVNKLESYEDTIKSLKEQLSDIDIEAEVFGGGPTGQAGAIRWGIAQGLRSFVDQKMIEKMRIEEEEEEEEEEEDEEEKEQKCDTSINETKSIVRDGESTIGIRPRPLICKPENVNIGCKSEPIETKWHWAPGAWQDATRTSAFQPYKPPTLLTNLQRGNTQTEISQLYGGSDITFHTLAGQGELTPEHIHPNTVDTPDEKSLTGLMWAARYGQLGSARQLLKAGANKNYRGLNGETALHLAAAYGHHDLVKLLLNHGADSNASDEEGNTPLMYGAHGDHPHVCYELLSKGADITRRNMHNISAYHIAVLNNSLTAKAVIENYLIQQVVNIPSDILQ</sequence>
<protein>
    <recommendedName>
        <fullName evidence="18">Ion transport domain-containing protein</fullName>
    </recommendedName>
</protein>
<dbReference type="PANTHER" id="PTHR47143">
    <property type="entry name" value="TRANSIENT RECEPTOR POTENTIAL CATION CHANNEL PROTEIN PAINLESS"/>
    <property type="match status" value="1"/>
</dbReference>
<dbReference type="GO" id="GO:0034703">
    <property type="term" value="C:cation channel complex"/>
    <property type="evidence" value="ECO:0007669"/>
    <property type="project" value="UniProtKB-ARBA"/>
</dbReference>
<dbReference type="SUPFAM" id="SSF48403">
    <property type="entry name" value="Ankyrin repeat"/>
    <property type="match status" value="3"/>
</dbReference>
<feature type="repeat" description="ANK" evidence="14">
    <location>
        <begin position="188"/>
        <end position="220"/>
    </location>
</feature>
<keyword evidence="12" id="KW-0687">Ribonucleoprotein</keyword>
<keyword evidence="15" id="KW-0175">Coiled coil</keyword>
<feature type="transmembrane region" description="Helical" evidence="17">
    <location>
        <begin position="1620"/>
        <end position="1643"/>
    </location>
</feature>
<evidence type="ECO:0000256" key="6">
    <source>
        <dbReference type="ARBA" id="ARBA00022980"/>
    </source>
</evidence>
<keyword evidence="10 17" id="KW-0472">Membrane</keyword>
<dbReference type="Proteomes" id="UP000655588">
    <property type="component" value="Unassembled WGS sequence"/>
</dbReference>
<evidence type="ECO:0000256" key="12">
    <source>
        <dbReference type="ARBA" id="ARBA00023274"/>
    </source>
</evidence>
<dbReference type="InterPro" id="IPR005821">
    <property type="entry name" value="Ion_trans_dom"/>
</dbReference>
<feature type="repeat" description="ANK" evidence="14">
    <location>
        <begin position="1303"/>
        <end position="1335"/>
    </location>
</feature>
<feature type="domain" description="Ion transport" evidence="18">
    <location>
        <begin position="1573"/>
        <end position="1829"/>
    </location>
</feature>
<feature type="repeat" description="ANK" evidence="14">
    <location>
        <begin position="1343"/>
        <end position="1370"/>
    </location>
</feature>
<dbReference type="Pfam" id="PF00520">
    <property type="entry name" value="Ion_trans"/>
    <property type="match status" value="2"/>
</dbReference>
<feature type="compositionally biased region" description="Acidic residues" evidence="16">
    <location>
        <begin position="2002"/>
        <end position="2016"/>
    </location>
</feature>
<evidence type="ECO:0000256" key="15">
    <source>
        <dbReference type="SAM" id="Coils"/>
    </source>
</evidence>
<feature type="coiled-coil region" evidence="15">
    <location>
        <begin position="1937"/>
        <end position="1964"/>
    </location>
</feature>
<feature type="repeat" description="ANK" evidence="14">
    <location>
        <begin position="1440"/>
        <end position="1472"/>
    </location>
</feature>
<dbReference type="InterPro" id="IPR020568">
    <property type="entry name" value="Ribosomal_Su5_D2-typ_SF"/>
</dbReference>
<feature type="repeat" description="ANK" evidence="14">
    <location>
        <begin position="1269"/>
        <end position="1301"/>
    </location>
</feature>
<evidence type="ECO:0000256" key="17">
    <source>
        <dbReference type="SAM" id="Phobius"/>
    </source>
</evidence>
<feature type="repeat" description="ANK" evidence="14">
    <location>
        <begin position="350"/>
        <end position="374"/>
    </location>
</feature>
<dbReference type="InterPro" id="IPR000754">
    <property type="entry name" value="Ribosomal_uS9"/>
</dbReference>
<feature type="transmembrane region" description="Helical" evidence="17">
    <location>
        <begin position="1685"/>
        <end position="1710"/>
    </location>
</feature>
<evidence type="ECO:0000256" key="7">
    <source>
        <dbReference type="ARBA" id="ARBA00022989"/>
    </source>
</evidence>
<dbReference type="Gene3D" id="3.30.230.10">
    <property type="match status" value="1"/>
</dbReference>
<evidence type="ECO:0000313" key="20">
    <source>
        <dbReference type="Proteomes" id="UP000655588"/>
    </source>
</evidence>
<dbReference type="GO" id="GO:0006412">
    <property type="term" value="P:translation"/>
    <property type="evidence" value="ECO:0007669"/>
    <property type="project" value="InterPro"/>
</dbReference>
<feature type="transmembrane region" description="Helical" evidence="17">
    <location>
        <begin position="1798"/>
        <end position="1820"/>
    </location>
</feature>
<dbReference type="PROSITE" id="PS50297">
    <property type="entry name" value="ANK_REP_REGION"/>
    <property type="match status" value="12"/>
</dbReference>
<evidence type="ECO:0000256" key="1">
    <source>
        <dbReference type="ARBA" id="ARBA00004141"/>
    </source>
</evidence>
<comment type="caution">
    <text evidence="19">The sequence shown here is derived from an EMBL/GenBank/DDBJ whole genome shotgun (WGS) entry which is preliminary data.</text>
</comment>
<comment type="subcellular location">
    <subcellularLocation>
        <location evidence="1">Membrane</location>
        <topology evidence="1">Multi-pass membrane protein</topology>
    </subcellularLocation>
</comment>
<keyword evidence="3" id="KW-0716">Sensory transduction</keyword>
<dbReference type="SMART" id="SM00248">
    <property type="entry name" value="ANK"/>
    <property type="match status" value="19"/>
</dbReference>
<feature type="repeat" description="ANK" evidence="14">
    <location>
        <begin position="1371"/>
        <end position="1404"/>
    </location>
</feature>
<dbReference type="EMBL" id="WNWW01000790">
    <property type="protein sequence ID" value="KAF3422002.1"/>
    <property type="molecule type" value="Genomic_DNA"/>
</dbReference>
<keyword evidence="9" id="KW-0406">Ion transport</keyword>
<feature type="repeat" description="ANK" evidence="14">
    <location>
        <begin position="2205"/>
        <end position="2237"/>
    </location>
</feature>
<dbReference type="InterPro" id="IPR036770">
    <property type="entry name" value="Ankyrin_rpt-contain_sf"/>
</dbReference>
<dbReference type="InterPro" id="IPR014721">
    <property type="entry name" value="Ribsml_uS5_D2-typ_fold_subgr"/>
</dbReference>
<keyword evidence="20" id="KW-1185">Reference proteome</keyword>
<evidence type="ECO:0000256" key="8">
    <source>
        <dbReference type="ARBA" id="ARBA00023043"/>
    </source>
</evidence>
<proteinExistence type="predicted"/>
<feature type="repeat" description="ANK" evidence="14">
    <location>
        <begin position="384"/>
        <end position="418"/>
    </location>
</feature>
<dbReference type="PROSITE" id="PS50088">
    <property type="entry name" value="ANK_REPEAT"/>
    <property type="match status" value="13"/>
</dbReference>
<dbReference type="Gene3D" id="1.25.40.20">
    <property type="entry name" value="Ankyrin repeat-containing domain"/>
    <property type="match status" value="7"/>
</dbReference>
<dbReference type="SUPFAM" id="SSF54211">
    <property type="entry name" value="Ribosomal protein S5 domain 2-like"/>
    <property type="match status" value="1"/>
</dbReference>
<dbReference type="Pfam" id="PF00380">
    <property type="entry name" value="Ribosomal_S9"/>
    <property type="match status" value="1"/>
</dbReference>
<keyword evidence="7 17" id="KW-1133">Transmembrane helix</keyword>
<evidence type="ECO:0000259" key="18">
    <source>
        <dbReference type="Pfam" id="PF00520"/>
    </source>
</evidence>
<feature type="transmembrane region" description="Helical" evidence="17">
    <location>
        <begin position="1565"/>
        <end position="1589"/>
    </location>
</feature>
<feature type="repeat" description="ANK" evidence="14">
    <location>
        <begin position="317"/>
        <end position="349"/>
    </location>
</feature>
<keyword evidence="13" id="KW-0407">Ion channel</keyword>
<evidence type="ECO:0000256" key="11">
    <source>
        <dbReference type="ARBA" id="ARBA00023180"/>
    </source>
</evidence>
<dbReference type="PRINTS" id="PR01415">
    <property type="entry name" value="ANKYRIN"/>
</dbReference>
<evidence type="ECO:0000256" key="5">
    <source>
        <dbReference type="ARBA" id="ARBA00022737"/>
    </source>
</evidence>
<feature type="repeat" description="ANK" evidence="14">
    <location>
        <begin position="1405"/>
        <end position="1439"/>
    </location>
</feature>
<keyword evidence="8 14" id="KW-0040">ANK repeat</keyword>
<evidence type="ECO:0000256" key="14">
    <source>
        <dbReference type="PROSITE-ProRule" id="PRU00023"/>
    </source>
</evidence>
<dbReference type="Pfam" id="PF12796">
    <property type="entry name" value="Ank_2"/>
    <property type="match status" value="6"/>
</dbReference>
<evidence type="ECO:0000256" key="16">
    <source>
        <dbReference type="SAM" id="MobiDB-lite"/>
    </source>
</evidence>
<reference evidence="19" key="1">
    <citation type="submission" date="2019-11" db="EMBL/GenBank/DDBJ databases">
        <title>The nuclear and mitochondrial genomes of Frieseomelitta varia - a highly eusocial stingless bee (Meliponini) with a permanently sterile worker caste.</title>
        <authorList>
            <person name="Freitas F.C.P."/>
            <person name="Lourenco A.P."/>
            <person name="Nunes F.M.F."/>
            <person name="Paschoal A.R."/>
            <person name="Abreu F.C.P."/>
            <person name="Barbin F.O."/>
            <person name="Bataglia L."/>
            <person name="Cardoso-Junior C.A.M."/>
            <person name="Cervoni M.S."/>
            <person name="Silva S.R."/>
            <person name="Dalarmi F."/>
            <person name="Del Lama M.A."/>
            <person name="Depintor T.S."/>
            <person name="Ferreira K.M."/>
            <person name="Goria P.S."/>
            <person name="Jaskot M.C."/>
            <person name="Lago D.C."/>
            <person name="Luna-Lucena D."/>
            <person name="Moda L.M."/>
            <person name="Nascimento L."/>
            <person name="Pedrino M."/>
            <person name="Rabico F.O."/>
            <person name="Sanches F.C."/>
            <person name="Santos D.E."/>
            <person name="Santos C.G."/>
            <person name="Vieira J."/>
            <person name="Lopes T.F."/>
            <person name="Barchuk A.R."/>
            <person name="Hartfelder K."/>
            <person name="Simoes Z.L.P."/>
            <person name="Bitondi M.M.G."/>
            <person name="Pinheiro D.G."/>
        </authorList>
    </citation>
    <scope>NUCLEOTIDE SEQUENCE</scope>
    <source>
        <strain evidence="19">USP_RPSP 00005682</strain>
        <tissue evidence="19">Whole individual</tissue>
    </source>
</reference>
<dbReference type="InterPro" id="IPR052076">
    <property type="entry name" value="TRP_cation_channel"/>
</dbReference>
<evidence type="ECO:0000256" key="3">
    <source>
        <dbReference type="ARBA" id="ARBA00022606"/>
    </source>
</evidence>
<evidence type="ECO:0000256" key="13">
    <source>
        <dbReference type="ARBA" id="ARBA00023303"/>
    </source>
</evidence>
<feature type="domain" description="Ion transport" evidence="18">
    <location>
        <begin position="553"/>
        <end position="811"/>
    </location>
</feature>
<feature type="region of interest" description="Disordered" evidence="16">
    <location>
        <begin position="2001"/>
        <end position="2024"/>
    </location>
</feature>
<feature type="transmembrane region" description="Helical" evidence="17">
    <location>
        <begin position="670"/>
        <end position="695"/>
    </location>
</feature>
<organism evidence="19 20">
    <name type="scientific">Frieseomelitta varia</name>
    <dbReference type="NCBI Taxonomy" id="561572"/>
    <lineage>
        <taxon>Eukaryota</taxon>
        <taxon>Metazoa</taxon>
        <taxon>Ecdysozoa</taxon>
        <taxon>Arthropoda</taxon>
        <taxon>Hexapoda</taxon>
        <taxon>Insecta</taxon>
        <taxon>Pterygota</taxon>
        <taxon>Neoptera</taxon>
        <taxon>Endopterygota</taxon>
        <taxon>Hymenoptera</taxon>
        <taxon>Apocrita</taxon>
        <taxon>Aculeata</taxon>
        <taxon>Apoidea</taxon>
        <taxon>Anthophila</taxon>
        <taxon>Apidae</taxon>
        <taxon>Frieseomelitta</taxon>
    </lineage>
</organism>
<dbReference type="GO" id="GO:0003735">
    <property type="term" value="F:structural constituent of ribosome"/>
    <property type="evidence" value="ECO:0007669"/>
    <property type="project" value="InterPro"/>
</dbReference>
<dbReference type="GO" id="GO:1990904">
    <property type="term" value="C:ribonucleoprotein complex"/>
    <property type="evidence" value="ECO:0007669"/>
    <property type="project" value="UniProtKB-KW"/>
</dbReference>
<name>A0A833S1S8_9HYME</name>
<evidence type="ECO:0000256" key="4">
    <source>
        <dbReference type="ARBA" id="ARBA00022692"/>
    </source>
</evidence>
<keyword evidence="2" id="KW-0813">Transport</keyword>
<evidence type="ECO:0000256" key="10">
    <source>
        <dbReference type="ARBA" id="ARBA00023136"/>
    </source>
</evidence>
<feature type="transmembrane region" description="Helical" evidence="17">
    <location>
        <begin position="1722"/>
        <end position="1742"/>
    </location>
</feature>
<dbReference type="Pfam" id="PF13637">
    <property type="entry name" value="Ank_4"/>
    <property type="match status" value="1"/>
</dbReference>
<feature type="transmembrane region" description="Helical" evidence="17">
    <location>
        <begin position="1655"/>
        <end position="1673"/>
    </location>
</feature>
<dbReference type="GO" id="GO:0005216">
    <property type="term" value="F:monoatomic ion channel activity"/>
    <property type="evidence" value="ECO:0007669"/>
    <property type="project" value="InterPro"/>
</dbReference>
<accession>A0A833S1S8</accession>
<feature type="repeat" description="ANK" evidence="14">
    <location>
        <begin position="2172"/>
        <end position="2204"/>
    </location>
</feature>
<feature type="repeat" description="ANK" evidence="14">
    <location>
        <begin position="419"/>
        <end position="451"/>
    </location>
</feature>
<evidence type="ECO:0000313" key="19">
    <source>
        <dbReference type="EMBL" id="KAF3422002.1"/>
    </source>
</evidence>
<feature type="transmembrane region" description="Helical" evidence="17">
    <location>
        <begin position="707"/>
        <end position="727"/>
    </location>
</feature>
<keyword evidence="4 17" id="KW-0812">Transmembrane</keyword>
<dbReference type="GO" id="GO:0005840">
    <property type="term" value="C:ribosome"/>
    <property type="evidence" value="ECO:0007669"/>
    <property type="project" value="UniProtKB-KW"/>
</dbReference>
<keyword evidence="5" id="KW-0677">Repeat</keyword>
<feature type="transmembrane region" description="Helical" evidence="17">
    <location>
        <begin position="548"/>
        <end position="568"/>
    </location>
</feature>